<dbReference type="EMBL" id="CP031036">
    <property type="protein sequence ID" value="QDZ19500.1"/>
    <property type="molecule type" value="Genomic_DNA"/>
</dbReference>
<dbReference type="OrthoDB" id="310030at2759"/>
<evidence type="ECO:0000256" key="3">
    <source>
        <dbReference type="ARBA" id="ARBA00004922"/>
    </source>
</evidence>
<reference evidence="11 12" key="1">
    <citation type="submission" date="2018-07" db="EMBL/GenBank/DDBJ databases">
        <title>The complete nuclear genome of the prasinophyte Chloropicon primus (CCMP1205).</title>
        <authorList>
            <person name="Pombert J.-F."/>
            <person name="Otis C."/>
            <person name="Turmel M."/>
            <person name="Lemieux C."/>
        </authorList>
    </citation>
    <scope>NUCLEOTIDE SEQUENCE [LARGE SCALE GENOMIC DNA]</scope>
    <source>
        <strain evidence="11 12">CCMP1205</strain>
    </source>
</reference>
<evidence type="ECO:0000256" key="6">
    <source>
        <dbReference type="ARBA" id="ARBA00022729"/>
    </source>
</evidence>
<dbReference type="PANTHER" id="PTHR21049:SF0">
    <property type="entry name" value="DOLICHYL-DIPHOSPHOOLIGOSACCHARIDE--PROTEIN GLYCOSYLTRANSFERASE SUBUNIT 1"/>
    <property type="match status" value="1"/>
</dbReference>
<dbReference type="UniPathway" id="UPA00378"/>
<gene>
    <name evidence="11" type="ORF">A3770_03p20180</name>
</gene>
<dbReference type="GO" id="GO:0008250">
    <property type="term" value="C:oligosaccharyltransferase complex"/>
    <property type="evidence" value="ECO:0007669"/>
    <property type="project" value="UniProtKB-UniRule"/>
</dbReference>
<sequence>MASARLGKMVTGVVVVGILAGIIGAGTAQAKMIVNNLEREVGLTTDGLVIASSLDVRNEGKKPLDSFVYCPTRMVRDRTLQWAEFDEVAGNDEEEARLEWTLEEDKECMRVKLATPLKPSKSAQRTVEIFEVYTRDFVPLPGEIHQSEKQKVGFTNFDVIARDPENLEIRTQTTKFFLPSSNLEHYTKVEPTSVKGKEVVYGPYEDGKAPSNGRTTVTLVFEHPQPLLEIESVVRDITVSSWTDIEVQEHYHIKNVGPTFKDGFSRVEFSRNPASYIANDLSMTLPKHAHSLFWIDVLGNITTSKAKFETDQVTVEAVPRFPLVPGWQTHFTFGYKVPKHGFLKSGSGGAKTLVMDVLPAVKGIMIKNLTINAAVPEFSTKVTGAALTSNVFCTEQDPFRTVELGTTTKKWWFDISGRPVRTLQMSDLSNEMTELSFYVKYDFNDVMKFKEVFMIASAWLLVFLVVTLWSYSDFTLVKGKGKAKAN</sequence>
<evidence type="ECO:0000256" key="1">
    <source>
        <dbReference type="ARBA" id="ARBA00002791"/>
    </source>
</evidence>
<dbReference type="InterPro" id="IPR007676">
    <property type="entry name" value="Ribophorin_I"/>
</dbReference>
<keyword evidence="8 10" id="KW-1133">Transmembrane helix</keyword>
<keyword evidence="6" id="KW-0732">Signal</keyword>
<dbReference type="AlphaFoldDB" id="A0A5B8MJD3"/>
<dbReference type="GO" id="GO:0018279">
    <property type="term" value="P:protein N-linked glycosylation via asparagine"/>
    <property type="evidence" value="ECO:0007669"/>
    <property type="project" value="TreeGrafter"/>
</dbReference>
<evidence type="ECO:0000313" key="11">
    <source>
        <dbReference type="EMBL" id="QDZ19500.1"/>
    </source>
</evidence>
<dbReference type="Pfam" id="PF04597">
    <property type="entry name" value="Ribophorin_I"/>
    <property type="match status" value="1"/>
</dbReference>
<dbReference type="PANTHER" id="PTHR21049">
    <property type="entry name" value="RIBOPHORIN I"/>
    <property type="match status" value="1"/>
</dbReference>
<comment type="subcellular location">
    <subcellularLocation>
        <location evidence="2 10">Endoplasmic reticulum membrane</location>
        <topology evidence="2 10">Single-pass type I membrane protein</topology>
    </subcellularLocation>
</comment>
<keyword evidence="9 10" id="KW-0472">Membrane</keyword>
<keyword evidence="5 10" id="KW-0812">Transmembrane</keyword>
<evidence type="ECO:0000313" key="12">
    <source>
        <dbReference type="Proteomes" id="UP000316726"/>
    </source>
</evidence>
<protein>
    <recommendedName>
        <fullName evidence="10">Dolichyl-diphosphooligosaccharide--protein glycosyltransferase subunit 1</fullName>
    </recommendedName>
</protein>
<comment type="similarity">
    <text evidence="4 10">Belongs to the OST1 family.</text>
</comment>
<evidence type="ECO:0000256" key="8">
    <source>
        <dbReference type="ARBA" id="ARBA00022989"/>
    </source>
</evidence>
<comment type="function">
    <text evidence="1 10">Subunit of the oligosaccharyl transferase (OST) complex that catalyzes the initial transfer of a defined glycan (Glc(3)Man(9)GlcNAc(2) in eukaryotes) from the lipid carrier dolichol-pyrophosphate to an asparagine residue within an Asn-X-Ser/Thr consensus motif in nascent polypeptide chains, the first step in protein N-glycosylation. N-glycosylation occurs cotranslationally and the complex associates with the Sec61 complex at the channel-forming translocon complex that mediates protein translocation across the endoplasmic reticulum (ER). All subunits are required for a maximal enzyme activity.</text>
</comment>
<keyword evidence="7 10" id="KW-0256">Endoplasmic reticulum</keyword>
<evidence type="ECO:0000256" key="7">
    <source>
        <dbReference type="ARBA" id="ARBA00022824"/>
    </source>
</evidence>
<keyword evidence="12" id="KW-1185">Reference proteome</keyword>
<dbReference type="STRING" id="1764295.A0A5B8MJD3"/>
<feature type="transmembrane region" description="Helical" evidence="10">
    <location>
        <begin position="452"/>
        <end position="472"/>
    </location>
</feature>
<evidence type="ECO:0000256" key="5">
    <source>
        <dbReference type="ARBA" id="ARBA00022692"/>
    </source>
</evidence>
<dbReference type="Proteomes" id="UP000316726">
    <property type="component" value="Chromosome 3"/>
</dbReference>
<organism evidence="11 12">
    <name type="scientific">Chloropicon primus</name>
    <dbReference type="NCBI Taxonomy" id="1764295"/>
    <lineage>
        <taxon>Eukaryota</taxon>
        <taxon>Viridiplantae</taxon>
        <taxon>Chlorophyta</taxon>
        <taxon>Chloropicophyceae</taxon>
        <taxon>Chloropicales</taxon>
        <taxon>Chloropicaceae</taxon>
        <taxon>Chloropicon</taxon>
    </lineage>
</organism>
<proteinExistence type="inferred from homology"/>
<evidence type="ECO:0000256" key="2">
    <source>
        <dbReference type="ARBA" id="ARBA00004115"/>
    </source>
</evidence>
<evidence type="ECO:0000256" key="10">
    <source>
        <dbReference type="RuleBase" id="RU361143"/>
    </source>
</evidence>
<name>A0A5B8MJD3_9CHLO</name>
<evidence type="ECO:0000256" key="4">
    <source>
        <dbReference type="ARBA" id="ARBA00008905"/>
    </source>
</evidence>
<comment type="pathway">
    <text evidence="3 10">Protein modification; protein glycosylation.</text>
</comment>
<evidence type="ECO:0000256" key="9">
    <source>
        <dbReference type="ARBA" id="ARBA00023136"/>
    </source>
</evidence>
<comment type="subunit">
    <text evidence="10">Component of the oligosaccharyltransferase (OST) complex.</text>
</comment>
<accession>A0A5B8MJD3</accession>